<dbReference type="CDD" id="cd00130">
    <property type="entry name" value="PAS"/>
    <property type="match status" value="1"/>
</dbReference>
<comment type="caution">
    <text evidence="2">The sequence shown here is derived from an EMBL/GenBank/DDBJ whole genome shotgun (WGS) entry which is preliminary data.</text>
</comment>
<name>A0A926ZHE7_9CYAN</name>
<organism evidence="2 3">
    <name type="scientific">Aerosakkonema funiforme FACHB-1375</name>
    <dbReference type="NCBI Taxonomy" id="2949571"/>
    <lineage>
        <taxon>Bacteria</taxon>
        <taxon>Bacillati</taxon>
        <taxon>Cyanobacteriota</taxon>
        <taxon>Cyanophyceae</taxon>
        <taxon>Oscillatoriophycideae</taxon>
        <taxon>Aerosakkonematales</taxon>
        <taxon>Aerosakkonemataceae</taxon>
        <taxon>Aerosakkonema</taxon>
    </lineage>
</organism>
<dbReference type="SUPFAM" id="SSF55785">
    <property type="entry name" value="PYP-like sensor domain (PAS domain)"/>
    <property type="match status" value="1"/>
</dbReference>
<evidence type="ECO:0000259" key="1">
    <source>
        <dbReference type="SMART" id="SM00091"/>
    </source>
</evidence>
<dbReference type="InterPro" id="IPR035965">
    <property type="entry name" value="PAS-like_dom_sf"/>
</dbReference>
<feature type="domain" description="PAS" evidence="1">
    <location>
        <begin position="7"/>
        <end position="73"/>
    </location>
</feature>
<evidence type="ECO:0000313" key="3">
    <source>
        <dbReference type="Proteomes" id="UP000641646"/>
    </source>
</evidence>
<gene>
    <name evidence="2" type="ORF">H6G03_15805</name>
</gene>
<reference evidence="2" key="1">
    <citation type="journal article" date="2015" name="ISME J.">
        <title>Draft Genome Sequence of Streptomyces incarnatus NRRL8089, which Produces the Nucleoside Antibiotic Sinefungin.</title>
        <authorList>
            <person name="Oshima K."/>
            <person name="Hattori M."/>
            <person name="Shimizu H."/>
            <person name="Fukuda K."/>
            <person name="Nemoto M."/>
            <person name="Inagaki K."/>
            <person name="Tamura T."/>
        </authorList>
    </citation>
    <scope>NUCLEOTIDE SEQUENCE</scope>
    <source>
        <strain evidence="2">FACHB-1375</strain>
    </source>
</reference>
<reference evidence="2" key="2">
    <citation type="submission" date="2020-08" db="EMBL/GenBank/DDBJ databases">
        <authorList>
            <person name="Chen M."/>
            <person name="Teng W."/>
            <person name="Zhao L."/>
            <person name="Hu C."/>
            <person name="Zhou Y."/>
            <person name="Han B."/>
            <person name="Song L."/>
            <person name="Shu W."/>
        </authorList>
    </citation>
    <scope>NUCLEOTIDE SEQUENCE</scope>
    <source>
        <strain evidence="2">FACHB-1375</strain>
    </source>
</reference>
<accession>A0A926ZHE7</accession>
<dbReference type="SMART" id="SM00091">
    <property type="entry name" value="PAS"/>
    <property type="match status" value="1"/>
</dbReference>
<dbReference type="RefSeq" id="WP_190465358.1">
    <property type="nucleotide sequence ID" value="NZ_JACJPW010000038.1"/>
</dbReference>
<dbReference type="Gene3D" id="3.30.450.20">
    <property type="entry name" value="PAS domain"/>
    <property type="match status" value="1"/>
</dbReference>
<dbReference type="Pfam" id="PF13426">
    <property type="entry name" value="PAS_9"/>
    <property type="match status" value="1"/>
</dbReference>
<dbReference type="Proteomes" id="UP000641646">
    <property type="component" value="Unassembled WGS sequence"/>
</dbReference>
<sequence length="174" mass="20102">MEKSDKTLWELLWQYDPNGLIVVDKDMNIKLVNPGFCKMFNVLQENIIGKPASTLLKDVSDFQKAWDKNIVIRVTEKEYKKQNLYVTKVIFPIPDQNIIACIMVDITHERQRQKEMVKLRKETVVKVNEVVDNQMKVAQEIAGLLGETTAETKVSLLKIIKMLEHEIGEEEDDG</sequence>
<dbReference type="NCBIfam" id="TIGR00229">
    <property type="entry name" value="sensory_box"/>
    <property type="match status" value="1"/>
</dbReference>
<dbReference type="EMBL" id="JACJPW010000038">
    <property type="protein sequence ID" value="MBD2182544.1"/>
    <property type="molecule type" value="Genomic_DNA"/>
</dbReference>
<dbReference type="AlphaFoldDB" id="A0A926ZHE7"/>
<protein>
    <submittedName>
        <fullName evidence="2">PAS domain-containing protein</fullName>
    </submittedName>
</protein>
<proteinExistence type="predicted"/>
<evidence type="ECO:0000313" key="2">
    <source>
        <dbReference type="EMBL" id="MBD2182544.1"/>
    </source>
</evidence>
<keyword evidence="3" id="KW-1185">Reference proteome</keyword>
<dbReference type="InterPro" id="IPR000014">
    <property type="entry name" value="PAS"/>
</dbReference>